<dbReference type="EMBL" id="SSTD01004717">
    <property type="protein sequence ID" value="TYK23013.1"/>
    <property type="molecule type" value="Genomic_DNA"/>
</dbReference>
<feature type="domain" description="Integrase catalytic" evidence="1">
    <location>
        <begin position="1"/>
        <end position="72"/>
    </location>
</feature>
<evidence type="ECO:0000313" key="2">
    <source>
        <dbReference type="EMBL" id="TYK23013.1"/>
    </source>
</evidence>
<accession>A0A5D3DHG8</accession>
<dbReference type="PROSITE" id="PS50994">
    <property type="entry name" value="INTEGRASE"/>
    <property type="match status" value="1"/>
</dbReference>
<dbReference type="PANTHER" id="PTHR45835:SF104">
    <property type="entry name" value="PROTEIN NYNRIN-LIKE"/>
    <property type="match status" value="1"/>
</dbReference>
<dbReference type="GO" id="GO:0015074">
    <property type="term" value="P:DNA integration"/>
    <property type="evidence" value="ECO:0007669"/>
    <property type="project" value="InterPro"/>
</dbReference>
<protein>
    <submittedName>
        <fullName evidence="2">Disease resistance protein</fullName>
    </submittedName>
</protein>
<dbReference type="Pfam" id="PF24626">
    <property type="entry name" value="SH3_Tf2-1"/>
    <property type="match status" value="1"/>
</dbReference>
<dbReference type="Proteomes" id="UP000321947">
    <property type="component" value="Unassembled WGS sequence"/>
</dbReference>
<proteinExistence type="predicted"/>
<evidence type="ECO:0000259" key="1">
    <source>
        <dbReference type="PROSITE" id="PS50994"/>
    </source>
</evidence>
<dbReference type="InterPro" id="IPR036397">
    <property type="entry name" value="RNaseH_sf"/>
</dbReference>
<organism evidence="2 3">
    <name type="scientific">Cucumis melo var. makuwa</name>
    <name type="common">Oriental melon</name>
    <dbReference type="NCBI Taxonomy" id="1194695"/>
    <lineage>
        <taxon>Eukaryota</taxon>
        <taxon>Viridiplantae</taxon>
        <taxon>Streptophyta</taxon>
        <taxon>Embryophyta</taxon>
        <taxon>Tracheophyta</taxon>
        <taxon>Spermatophyta</taxon>
        <taxon>Magnoliopsida</taxon>
        <taxon>eudicotyledons</taxon>
        <taxon>Gunneridae</taxon>
        <taxon>Pentapetalae</taxon>
        <taxon>rosids</taxon>
        <taxon>fabids</taxon>
        <taxon>Cucurbitales</taxon>
        <taxon>Cucurbitaceae</taxon>
        <taxon>Benincaseae</taxon>
        <taxon>Cucumis</taxon>
    </lineage>
</organism>
<reference evidence="2 3" key="1">
    <citation type="submission" date="2019-08" db="EMBL/GenBank/DDBJ databases">
        <title>Draft genome sequences of two oriental melons (Cucumis melo L. var makuwa).</title>
        <authorList>
            <person name="Kwon S.-Y."/>
        </authorList>
    </citation>
    <scope>NUCLEOTIDE SEQUENCE [LARGE SCALE GENOMIC DNA]</scope>
    <source>
        <strain evidence="3">cv. Chang Bougi</strain>
        <tissue evidence="2">Leaf</tissue>
    </source>
</reference>
<dbReference type="Gene3D" id="3.30.420.10">
    <property type="entry name" value="Ribonuclease H-like superfamily/Ribonuclease H"/>
    <property type="match status" value="1"/>
</dbReference>
<evidence type="ECO:0000313" key="3">
    <source>
        <dbReference type="Proteomes" id="UP000321947"/>
    </source>
</evidence>
<dbReference type="GO" id="GO:0003676">
    <property type="term" value="F:nucleic acid binding"/>
    <property type="evidence" value="ECO:0007669"/>
    <property type="project" value="InterPro"/>
</dbReference>
<dbReference type="InterPro" id="IPR012337">
    <property type="entry name" value="RNaseH-like_sf"/>
</dbReference>
<gene>
    <name evidence="2" type="ORF">E5676_scaffold386G001220</name>
</gene>
<dbReference type="InterPro" id="IPR056924">
    <property type="entry name" value="SH3_Tf2-1"/>
</dbReference>
<dbReference type="SUPFAM" id="SSF53098">
    <property type="entry name" value="Ribonuclease H-like"/>
    <property type="match status" value="1"/>
</dbReference>
<comment type="caution">
    <text evidence="2">The sequence shown here is derived from an EMBL/GenBank/DDBJ whole genome shotgun (WGS) entry which is preliminary data.</text>
</comment>
<dbReference type="AlphaFoldDB" id="A0A5D3DHG8"/>
<dbReference type="PANTHER" id="PTHR45835">
    <property type="entry name" value="YALI0A06105P"/>
    <property type="match status" value="1"/>
</dbReference>
<name>A0A5D3DHG8_CUCMM</name>
<sequence length="179" mass="21308">MGTSLKRSTAFHPQTDGQTERVNRCLETYLRCFCNEQPTKWHKCIPWAELWYNTTFHASVKTMPFQVVYGRPPPPLVRYRDRKSNNNSVEQLLKERDLVISALKENLLIAQNRMKKQADLHRRELKFRVDDVYLKLRPYRQRSLTRKRCEKLAPKFYGPYRIIEEIGEVAYRLNLPPGP</sequence>
<dbReference type="InterPro" id="IPR001584">
    <property type="entry name" value="Integrase_cat-core"/>
</dbReference>